<evidence type="ECO:0000256" key="1">
    <source>
        <dbReference type="ARBA" id="ARBA00004370"/>
    </source>
</evidence>
<dbReference type="InterPro" id="IPR008983">
    <property type="entry name" value="Tumour_necrosis_fac-like_dom"/>
</dbReference>
<dbReference type="Gene3D" id="2.60.120.40">
    <property type="match status" value="1"/>
</dbReference>
<comment type="similarity">
    <text evidence="2">Belongs to the tumor necrosis factor family.</text>
</comment>
<dbReference type="Proteomes" id="UP000515163">
    <property type="component" value="Unplaced"/>
</dbReference>
<keyword evidence="4" id="KW-0472">Membrane</keyword>
<evidence type="ECO:0000313" key="8">
    <source>
        <dbReference type="RefSeq" id="XP_031564819.1"/>
    </source>
</evidence>
<organism evidence="7 8">
    <name type="scientific">Actinia tenebrosa</name>
    <name type="common">Australian red waratah sea anemone</name>
    <dbReference type="NCBI Taxonomy" id="6105"/>
    <lineage>
        <taxon>Eukaryota</taxon>
        <taxon>Metazoa</taxon>
        <taxon>Cnidaria</taxon>
        <taxon>Anthozoa</taxon>
        <taxon>Hexacorallia</taxon>
        <taxon>Actiniaria</taxon>
        <taxon>Actiniidae</taxon>
        <taxon>Actinia</taxon>
    </lineage>
</organism>
<dbReference type="GO" id="GO:0006955">
    <property type="term" value="P:immune response"/>
    <property type="evidence" value="ECO:0007669"/>
    <property type="project" value="InterPro"/>
</dbReference>
<dbReference type="InterPro" id="IPR006052">
    <property type="entry name" value="TNF_dom"/>
</dbReference>
<dbReference type="PANTHER" id="PTHR11471:SF13">
    <property type="entry name" value="TNF FAMILY PROFILE DOMAIN-CONTAINING PROTEIN"/>
    <property type="match status" value="1"/>
</dbReference>
<dbReference type="RefSeq" id="XP_031564819.1">
    <property type="nucleotide sequence ID" value="XM_031708959.1"/>
</dbReference>
<sequence>MKLTSIVILTALIYYQEKYRSVSAYNQTVTTTTTHAPSMAKPTPSMVCVRNGIDGLDGMNGKDGKDGKDGKEGKQGKPGVCNCTLVQLQRAFSKPSIHLDGKTRKVQRIRAGKALDVWDYQIDTGHISGGMMYSKGILKVPLSGLYTIYSQIYYTSKTYSGRHVIRINNQTVALSEARGLMVAGSAITLGGFHVNKDDEISVAVVYDAEIFTGKWHTFFGAHLI</sequence>
<feature type="domain" description="THD" evidence="6">
    <location>
        <begin position="95"/>
        <end position="224"/>
    </location>
</feature>
<evidence type="ECO:0000256" key="2">
    <source>
        <dbReference type="ARBA" id="ARBA00008670"/>
    </source>
</evidence>
<accession>A0A6P8I8D4</accession>
<evidence type="ECO:0000256" key="5">
    <source>
        <dbReference type="SAM" id="MobiDB-lite"/>
    </source>
</evidence>
<proteinExistence type="inferred from homology"/>
<dbReference type="SUPFAM" id="SSF49842">
    <property type="entry name" value="TNF-like"/>
    <property type="match status" value="1"/>
</dbReference>
<evidence type="ECO:0000256" key="3">
    <source>
        <dbReference type="ARBA" id="ARBA00022514"/>
    </source>
</evidence>
<keyword evidence="7" id="KW-1185">Reference proteome</keyword>
<dbReference type="GO" id="GO:0005615">
    <property type="term" value="C:extracellular space"/>
    <property type="evidence" value="ECO:0007669"/>
    <property type="project" value="UniProtKB-KW"/>
</dbReference>
<evidence type="ECO:0000256" key="4">
    <source>
        <dbReference type="ARBA" id="ARBA00023136"/>
    </source>
</evidence>
<dbReference type="FunCoup" id="A0A6P8I8D4">
    <property type="interactions" value="1329"/>
</dbReference>
<dbReference type="GeneID" id="116300165"/>
<dbReference type="GO" id="GO:0005164">
    <property type="term" value="F:tumor necrosis factor receptor binding"/>
    <property type="evidence" value="ECO:0007669"/>
    <property type="project" value="InterPro"/>
</dbReference>
<gene>
    <name evidence="8" type="primary">LOC116300165</name>
</gene>
<dbReference type="Pfam" id="PF00229">
    <property type="entry name" value="TNF"/>
    <property type="match status" value="1"/>
</dbReference>
<name>A0A6P8I8D4_ACTTE</name>
<dbReference type="InParanoid" id="A0A6P8I8D4"/>
<dbReference type="GO" id="GO:0016020">
    <property type="term" value="C:membrane"/>
    <property type="evidence" value="ECO:0007669"/>
    <property type="project" value="UniProtKB-SubCell"/>
</dbReference>
<keyword evidence="3" id="KW-0202">Cytokine</keyword>
<dbReference type="GO" id="GO:0005125">
    <property type="term" value="F:cytokine activity"/>
    <property type="evidence" value="ECO:0007669"/>
    <property type="project" value="UniProtKB-KW"/>
</dbReference>
<comment type="subcellular location">
    <subcellularLocation>
        <location evidence="1">Membrane</location>
    </subcellularLocation>
</comment>
<dbReference type="PROSITE" id="PS50049">
    <property type="entry name" value="THD_2"/>
    <property type="match status" value="1"/>
</dbReference>
<evidence type="ECO:0000313" key="7">
    <source>
        <dbReference type="Proteomes" id="UP000515163"/>
    </source>
</evidence>
<dbReference type="OrthoDB" id="9936525at2759"/>
<reference evidence="8" key="1">
    <citation type="submission" date="2025-08" db="UniProtKB">
        <authorList>
            <consortium name="RefSeq"/>
        </authorList>
    </citation>
    <scope>IDENTIFICATION</scope>
    <source>
        <tissue evidence="8">Tentacle</tissue>
    </source>
</reference>
<protein>
    <submittedName>
        <fullName evidence="8">Uncharacterized protein LOC116300165 isoform X2</fullName>
    </submittedName>
</protein>
<feature type="region of interest" description="Disordered" evidence="5">
    <location>
        <begin position="57"/>
        <end position="76"/>
    </location>
</feature>
<feature type="compositionally biased region" description="Basic and acidic residues" evidence="5">
    <location>
        <begin position="60"/>
        <end position="75"/>
    </location>
</feature>
<dbReference type="PANTHER" id="PTHR11471">
    <property type="entry name" value="TUMOR NECROSIS FACTOR FAMILY MEMBER"/>
    <property type="match status" value="1"/>
</dbReference>
<evidence type="ECO:0000259" key="6">
    <source>
        <dbReference type="PROSITE" id="PS50049"/>
    </source>
</evidence>
<dbReference type="AlphaFoldDB" id="A0A6P8I8D4"/>